<dbReference type="Pfam" id="PF11915">
    <property type="entry name" value="DUF3433"/>
    <property type="match status" value="2"/>
</dbReference>
<accession>A0ABR1TKX1</accession>
<dbReference type="PANTHER" id="PTHR37544">
    <property type="entry name" value="SPRAY-RELATED"/>
    <property type="match status" value="1"/>
</dbReference>
<gene>
    <name evidence="3" type="ORF">PG996_015355</name>
</gene>
<keyword evidence="4" id="KW-1185">Reference proteome</keyword>
<dbReference type="PANTHER" id="PTHR37544:SF3">
    <property type="entry name" value="SPRAY"/>
    <property type="match status" value="1"/>
</dbReference>
<evidence type="ECO:0000313" key="3">
    <source>
        <dbReference type="EMBL" id="KAK8047291.1"/>
    </source>
</evidence>
<protein>
    <submittedName>
        <fullName evidence="3">Uncharacterized protein</fullName>
    </submittedName>
</protein>
<sequence>MSKPGGAPAEDSLLLDYPSAFFAWVPFKAASRRHWPVFLSGMAVLVISCAITPLQGALFKIERLAVSVDAPFLAASGLPPVGSQSRRMDAMLMNTAYATTFLEHPLPPFTTPNYALLPAPYQGGPDLVQAETNFTVATTKLATDLACWPATAAYDRDANSYTLTNGRGCSIENIPVDNETPYTMHYIGWETNSWSEYGLNQPRLCSSENSHQILVVWAKRYSKYTFSNTDRYWSPGQVEMTASFCETRYWKQRVLASLSSDQSVLHDEPLGPPETLGISEFNTTAFESFMSGGQPPDPSDGAGENLYLYRVNEDRHFKGVGLQRTISNMLGFALGGNVTDLSVYSDPERLTKTFEAMHQRMFSLTVGRMNSLDARPDLYVAGTAIVPRYGITVSRRFAIAVESLLLVVAILNVCLLWTCRRGHSKLTSDPVSIREVANLAKQSNLLRAVLSGIDAESDDELRTALQKYWFCLRVVGDEGHNQVDIVDSQNVEGPDTDRHCSRLYKPAVPMVMAPLSGVVFVLVLIAALSYLAFLKVIERRSKGLSLPIDSQLALGVLENYVPIVFATLVESLWVLLNRLLAAIQPFAELQRGHSPGHKSIDLSLGALFNELPVIEDEPVEISTLQIPTINNDSLTSLAEVYASPGGFTDHFTIANVHWSTGSKLPPWLTEEYYFLPFDLDRMLGVAAASYTARTYGVTTVPSCKPLPRTILTRTNLDPPRFSEQSTSTGAIAPISAPWLKCLNATLFAENPFNRTGKLGTDIPLPLDHCGEPYYRAQVRAYARRMTDNESTIIRNVEITGVECQPRFATAEFDLTVDSTGRVLGANKVSDLGPLGWGPGNGSHVRETLERIAFDSPYWLNQAIPWYNTTDNEGTINFLLSLRNNSFVDPTTPLPDPEKLSSEIEVVTRMLNVALLQQNPSLFEKAASSIPTTQGTRRITVTKIFMADVAFIISMTLLSLNVVTAIVVYAFGPASFLPRFPDALGSVLGYVAKSRLTDQDWEPTRTSGEEDDSDGAEKASRTTYSFGRYTDRDGNEHLGIDADPFVIKVDREGTPEWQGQDNVTSWLARFRGKSSRRRESEEYIEG</sequence>
<dbReference type="EMBL" id="JAQQWM010000009">
    <property type="protein sequence ID" value="KAK8047291.1"/>
    <property type="molecule type" value="Genomic_DNA"/>
</dbReference>
<organism evidence="3 4">
    <name type="scientific">Apiospora saccharicola</name>
    <dbReference type="NCBI Taxonomy" id="335842"/>
    <lineage>
        <taxon>Eukaryota</taxon>
        <taxon>Fungi</taxon>
        <taxon>Dikarya</taxon>
        <taxon>Ascomycota</taxon>
        <taxon>Pezizomycotina</taxon>
        <taxon>Sordariomycetes</taxon>
        <taxon>Xylariomycetidae</taxon>
        <taxon>Amphisphaeriales</taxon>
        <taxon>Apiosporaceae</taxon>
        <taxon>Apiospora</taxon>
    </lineage>
</organism>
<keyword evidence="2" id="KW-1133">Transmembrane helix</keyword>
<feature type="transmembrane region" description="Helical" evidence="2">
    <location>
        <begin position="511"/>
        <end position="533"/>
    </location>
</feature>
<evidence type="ECO:0000256" key="2">
    <source>
        <dbReference type="SAM" id="Phobius"/>
    </source>
</evidence>
<feature type="transmembrane region" description="Helical" evidence="2">
    <location>
        <begin position="35"/>
        <end position="54"/>
    </location>
</feature>
<dbReference type="InterPro" id="IPR021840">
    <property type="entry name" value="DUF3433"/>
</dbReference>
<name>A0ABR1TKX1_9PEZI</name>
<evidence type="ECO:0000256" key="1">
    <source>
        <dbReference type="SAM" id="MobiDB-lite"/>
    </source>
</evidence>
<feature type="transmembrane region" description="Helical" evidence="2">
    <location>
        <begin position="397"/>
        <end position="418"/>
    </location>
</feature>
<keyword evidence="2" id="KW-0472">Membrane</keyword>
<feature type="region of interest" description="Disordered" evidence="1">
    <location>
        <begin position="998"/>
        <end position="1027"/>
    </location>
</feature>
<dbReference type="Proteomes" id="UP001446871">
    <property type="component" value="Unassembled WGS sequence"/>
</dbReference>
<feature type="transmembrane region" description="Helical" evidence="2">
    <location>
        <begin position="943"/>
        <end position="970"/>
    </location>
</feature>
<keyword evidence="2" id="KW-0812">Transmembrane</keyword>
<evidence type="ECO:0000313" key="4">
    <source>
        <dbReference type="Proteomes" id="UP001446871"/>
    </source>
</evidence>
<proteinExistence type="predicted"/>
<reference evidence="3 4" key="1">
    <citation type="submission" date="2023-01" db="EMBL/GenBank/DDBJ databases">
        <title>Analysis of 21 Apiospora genomes using comparative genomics revels a genus with tremendous synthesis potential of carbohydrate active enzymes and secondary metabolites.</title>
        <authorList>
            <person name="Sorensen T."/>
        </authorList>
    </citation>
    <scope>NUCLEOTIDE SEQUENCE [LARGE SCALE GENOMIC DNA]</scope>
    <source>
        <strain evidence="3 4">CBS 83171</strain>
    </source>
</reference>
<comment type="caution">
    <text evidence="3">The sequence shown here is derived from an EMBL/GenBank/DDBJ whole genome shotgun (WGS) entry which is preliminary data.</text>
</comment>